<reference evidence="1 2" key="1">
    <citation type="journal article" date="2019" name="Nat. Ecol. Evol.">
        <title>Megaphylogeny resolves global patterns of mushroom evolution.</title>
        <authorList>
            <person name="Varga T."/>
            <person name="Krizsan K."/>
            <person name="Foldi C."/>
            <person name="Dima B."/>
            <person name="Sanchez-Garcia M."/>
            <person name="Sanchez-Ramirez S."/>
            <person name="Szollosi G.J."/>
            <person name="Szarkandi J.G."/>
            <person name="Papp V."/>
            <person name="Albert L."/>
            <person name="Andreopoulos W."/>
            <person name="Angelini C."/>
            <person name="Antonin V."/>
            <person name="Barry K.W."/>
            <person name="Bougher N.L."/>
            <person name="Buchanan P."/>
            <person name="Buyck B."/>
            <person name="Bense V."/>
            <person name="Catcheside P."/>
            <person name="Chovatia M."/>
            <person name="Cooper J."/>
            <person name="Damon W."/>
            <person name="Desjardin D."/>
            <person name="Finy P."/>
            <person name="Geml J."/>
            <person name="Haridas S."/>
            <person name="Hughes K."/>
            <person name="Justo A."/>
            <person name="Karasinski D."/>
            <person name="Kautmanova I."/>
            <person name="Kiss B."/>
            <person name="Kocsube S."/>
            <person name="Kotiranta H."/>
            <person name="LaButti K.M."/>
            <person name="Lechner B.E."/>
            <person name="Liimatainen K."/>
            <person name="Lipzen A."/>
            <person name="Lukacs Z."/>
            <person name="Mihaltcheva S."/>
            <person name="Morgado L.N."/>
            <person name="Niskanen T."/>
            <person name="Noordeloos M.E."/>
            <person name="Ohm R.A."/>
            <person name="Ortiz-Santana B."/>
            <person name="Ovrebo C."/>
            <person name="Racz N."/>
            <person name="Riley R."/>
            <person name="Savchenko A."/>
            <person name="Shiryaev A."/>
            <person name="Soop K."/>
            <person name="Spirin V."/>
            <person name="Szebenyi C."/>
            <person name="Tomsovsky M."/>
            <person name="Tulloss R.E."/>
            <person name="Uehling J."/>
            <person name="Grigoriev I.V."/>
            <person name="Vagvolgyi C."/>
            <person name="Papp T."/>
            <person name="Martin F.M."/>
            <person name="Miettinen O."/>
            <person name="Hibbett D.S."/>
            <person name="Nagy L.G."/>
        </authorList>
    </citation>
    <scope>NUCLEOTIDE SEQUENCE [LARGE SCALE GENOMIC DNA]</scope>
    <source>
        <strain evidence="1 2">CBS 309.79</strain>
    </source>
</reference>
<evidence type="ECO:0000313" key="2">
    <source>
        <dbReference type="Proteomes" id="UP000305067"/>
    </source>
</evidence>
<keyword evidence="2" id="KW-1185">Reference proteome</keyword>
<protein>
    <submittedName>
        <fullName evidence="1">Uncharacterized protein</fullName>
    </submittedName>
</protein>
<gene>
    <name evidence="1" type="ORF">BDV98DRAFT_387739</name>
</gene>
<name>A0A5C3QQ54_9AGAR</name>
<dbReference type="Proteomes" id="UP000305067">
    <property type="component" value="Unassembled WGS sequence"/>
</dbReference>
<organism evidence="1 2">
    <name type="scientific">Pterulicium gracile</name>
    <dbReference type="NCBI Taxonomy" id="1884261"/>
    <lineage>
        <taxon>Eukaryota</taxon>
        <taxon>Fungi</taxon>
        <taxon>Dikarya</taxon>
        <taxon>Basidiomycota</taxon>
        <taxon>Agaricomycotina</taxon>
        <taxon>Agaricomycetes</taxon>
        <taxon>Agaricomycetidae</taxon>
        <taxon>Agaricales</taxon>
        <taxon>Pleurotineae</taxon>
        <taxon>Pterulaceae</taxon>
        <taxon>Pterulicium</taxon>
    </lineage>
</organism>
<sequence length="150" mass="16989">MYVQAPPRFDWEFIKGGTLSKQRGPWLRGITLALVVYMRNPLETSLRKYLRTVTLIFPDSSNILAALPGWSRGSKSLYFGHTSDSDVMSNTGRWEVDTMNSRSALVSKQRPGRSSAVELSIVPVCCRPYREPEQRCVTEGAHSKERDVRP</sequence>
<accession>A0A5C3QQ54</accession>
<dbReference type="AlphaFoldDB" id="A0A5C3QQ54"/>
<proteinExistence type="predicted"/>
<dbReference type="EMBL" id="ML178820">
    <property type="protein sequence ID" value="TFL03518.1"/>
    <property type="molecule type" value="Genomic_DNA"/>
</dbReference>
<evidence type="ECO:0000313" key="1">
    <source>
        <dbReference type="EMBL" id="TFL03518.1"/>
    </source>
</evidence>